<dbReference type="InterPro" id="IPR007484">
    <property type="entry name" value="Peptidase_M28"/>
</dbReference>
<evidence type="ECO:0000313" key="12">
    <source>
        <dbReference type="Proteomes" id="UP000598996"/>
    </source>
</evidence>
<evidence type="ECO:0000256" key="7">
    <source>
        <dbReference type="ARBA" id="ARBA00023180"/>
    </source>
</evidence>
<keyword evidence="12" id="KW-1185">Reference proteome</keyword>
<dbReference type="EMBL" id="JAENHO010000006">
    <property type="protein sequence ID" value="MBL7257156.1"/>
    <property type="molecule type" value="Genomic_DNA"/>
</dbReference>
<evidence type="ECO:0000256" key="5">
    <source>
        <dbReference type="ARBA" id="ARBA00022554"/>
    </source>
</evidence>
<accession>A0ABS1VR05</accession>
<comment type="similarity">
    <text evidence="3">Belongs to the peptidase M28 family.</text>
</comment>
<sequence>MRAPAITDPAHRALAAVVAVVVLILAGAAGLATIRPPSARPVSAPEAEFSAERAFQQVQAIAQRPHPVGSPANDEVREHLLTTLRGLGLTPEVQDTVSIEGAGLSASAGGAGLARVRNVIARIPGTGSTGRVFLVAHYDSVQVGPGGNDDAAGTSTILETARALLAGPRLRNDVVLVLTDGEEACLCGAKAFVDQHPLARDGGVVLNIEARGSSGPAIMFETSAGNGGLVGAYAHAPKPVGTSFAVEIYRLLPNDTDFTPFRESGFAGMNAAYIDGAAVYHAPTDVPAAMNRASLQHHGDNTLAVTRELGGRDLAPLAATDGGDATYFPVPGLLVRYPGALVWPIALLALVAVAALAWLARRRRLTGGRRLLKAGALALVPIVVAPLLAQLLWFVLTKIRPPYAQLPIDPYRPGLYRVAVILLSAAVVLAWFALLRRRLGPAALAIAGLGWLAVLGIVLAAFVPGGSYLAAIPALVGALTCLFAVGLSNKTLPVVAVTLGGAVATVILLPTVIMLFPALGMGLGAAGAFLTVLLGLALLPVIDLIHPRAGGQRGLEALRSRRLGALPALAAAVAALVCTVTGLAVDRFDAERPALTQLMYALDADNGTARWISDEPRVQQWTSQFVQGEPHRVDDTLPSFGPEQVRTGDAPAAGLPAPLLTVESDTRTGETRTLKVRLKPQRQARLITLHVAAATPVESATVGGRPMPAREPIDGAWGWGFVFHAPPADGVEVTLTVRTAGEVKFRAMDGSDGLSQLPGFKSRPAAVGIVGSHTSELLAVAKTYTF</sequence>
<dbReference type="Proteomes" id="UP000598996">
    <property type="component" value="Unassembled WGS sequence"/>
</dbReference>
<feature type="transmembrane region" description="Helical" evidence="9">
    <location>
        <begin position="563"/>
        <end position="585"/>
    </location>
</feature>
<evidence type="ECO:0000256" key="6">
    <source>
        <dbReference type="ARBA" id="ARBA00022989"/>
    </source>
</evidence>
<feature type="transmembrane region" description="Helical" evidence="9">
    <location>
        <begin position="522"/>
        <end position="542"/>
    </location>
</feature>
<evidence type="ECO:0000256" key="9">
    <source>
        <dbReference type="SAM" id="Phobius"/>
    </source>
</evidence>
<proteinExistence type="inferred from homology"/>
<evidence type="ECO:0000256" key="1">
    <source>
        <dbReference type="ARBA" id="ARBA00003273"/>
    </source>
</evidence>
<name>A0ABS1VR05_9ACTN</name>
<dbReference type="InterPro" id="IPR045175">
    <property type="entry name" value="M28_fam"/>
</dbReference>
<feature type="transmembrane region" description="Helical" evidence="9">
    <location>
        <begin position="494"/>
        <end position="516"/>
    </location>
</feature>
<dbReference type="RefSeq" id="WP_202993744.1">
    <property type="nucleotide sequence ID" value="NZ_JAENHO010000006.1"/>
</dbReference>
<dbReference type="PANTHER" id="PTHR12147:SF58">
    <property type="entry name" value="VACUOLAR MEMBRANE PROTEASE"/>
    <property type="match status" value="1"/>
</dbReference>
<reference evidence="11 12" key="1">
    <citation type="submission" date="2021-01" db="EMBL/GenBank/DDBJ databases">
        <title>Actinoplanes sp. nov. LDG1-01 isolated from lichen.</title>
        <authorList>
            <person name="Saeng-In P."/>
            <person name="Phongsopitanun W."/>
            <person name="Kanchanasin P."/>
            <person name="Yuki M."/>
            <person name="Kudo T."/>
            <person name="Ohkuma M."/>
            <person name="Tanasupawat S."/>
        </authorList>
    </citation>
    <scope>NUCLEOTIDE SEQUENCE [LARGE SCALE GENOMIC DNA]</scope>
    <source>
        <strain evidence="11 12">LDG1-01</strain>
    </source>
</reference>
<keyword evidence="7" id="KW-0325">Glycoprotein</keyword>
<feature type="domain" description="Peptidase M28" evidence="10">
    <location>
        <begin position="118"/>
        <end position="305"/>
    </location>
</feature>
<keyword evidence="9" id="KW-0472">Membrane</keyword>
<dbReference type="Pfam" id="PF04389">
    <property type="entry name" value="Peptidase_M28"/>
    <property type="match status" value="1"/>
</dbReference>
<comment type="function">
    <text evidence="1">May be involved in vacuolar sorting and osmoregulation.</text>
</comment>
<evidence type="ECO:0000313" key="11">
    <source>
        <dbReference type="EMBL" id="MBL7257156.1"/>
    </source>
</evidence>
<keyword evidence="6 9" id="KW-1133">Transmembrane helix</keyword>
<keyword evidence="9" id="KW-0812">Transmembrane</keyword>
<comment type="caution">
    <text evidence="11">The sequence shown here is derived from an EMBL/GenBank/DDBJ whole genome shotgun (WGS) entry which is preliminary data.</text>
</comment>
<evidence type="ECO:0000256" key="3">
    <source>
        <dbReference type="ARBA" id="ARBA00010918"/>
    </source>
</evidence>
<feature type="transmembrane region" description="Helical" evidence="9">
    <location>
        <begin position="415"/>
        <end position="435"/>
    </location>
</feature>
<organism evidence="11 12">
    <name type="scientific">Paractinoplanes lichenicola</name>
    <dbReference type="NCBI Taxonomy" id="2802976"/>
    <lineage>
        <taxon>Bacteria</taxon>
        <taxon>Bacillati</taxon>
        <taxon>Actinomycetota</taxon>
        <taxon>Actinomycetes</taxon>
        <taxon>Micromonosporales</taxon>
        <taxon>Micromonosporaceae</taxon>
        <taxon>Paractinoplanes</taxon>
    </lineage>
</organism>
<evidence type="ECO:0000256" key="4">
    <source>
        <dbReference type="ARBA" id="ARBA00017435"/>
    </source>
</evidence>
<evidence type="ECO:0000256" key="8">
    <source>
        <dbReference type="ARBA" id="ARBA00031512"/>
    </source>
</evidence>
<evidence type="ECO:0000256" key="2">
    <source>
        <dbReference type="ARBA" id="ARBA00004128"/>
    </source>
</evidence>
<feature type="transmembrane region" description="Helical" evidence="9">
    <location>
        <begin position="468"/>
        <end position="487"/>
    </location>
</feature>
<gene>
    <name evidence="11" type="ORF">JKJ07_22935</name>
</gene>
<comment type="subcellular location">
    <subcellularLocation>
        <location evidence="2">Vacuole membrane</location>
        <topology evidence="2">Multi-pass membrane protein</topology>
    </subcellularLocation>
</comment>
<feature type="transmembrane region" description="Helical" evidence="9">
    <location>
        <begin position="341"/>
        <end position="359"/>
    </location>
</feature>
<keyword evidence="5" id="KW-0926">Vacuole</keyword>
<feature type="transmembrane region" description="Helical" evidence="9">
    <location>
        <begin position="442"/>
        <end position="462"/>
    </location>
</feature>
<feature type="transmembrane region" description="Helical" evidence="9">
    <location>
        <begin position="371"/>
        <end position="395"/>
    </location>
</feature>
<dbReference type="SUPFAM" id="SSF53187">
    <property type="entry name" value="Zn-dependent exopeptidases"/>
    <property type="match status" value="1"/>
</dbReference>
<evidence type="ECO:0000259" key="10">
    <source>
        <dbReference type="Pfam" id="PF04389"/>
    </source>
</evidence>
<dbReference type="PANTHER" id="PTHR12147">
    <property type="entry name" value="METALLOPEPTIDASE M28 FAMILY MEMBER"/>
    <property type="match status" value="1"/>
</dbReference>
<dbReference type="Gene3D" id="3.40.630.10">
    <property type="entry name" value="Zn peptidases"/>
    <property type="match status" value="1"/>
</dbReference>
<protein>
    <recommendedName>
        <fullName evidence="4">Vacuolar membrane protease</fullName>
    </recommendedName>
    <alternativeName>
        <fullName evidence="8">FXNA-related family protease 1</fullName>
    </alternativeName>
</protein>